<keyword evidence="2" id="KW-1185">Reference proteome</keyword>
<comment type="caution">
    <text evidence="1">The sequence shown here is derived from an EMBL/GenBank/DDBJ whole genome shotgun (WGS) entry which is preliminary data.</text>
</comment>
<dbReference type="EMBL" id="VSRL01000117">
    <property type="protein sequence ID" value="NKE60313.1"/>
    <property type="molecule type" value="Genomic_DNA"/>
</dbReference>
<proteinExistence type="predicted"/>
<gene>
    <name evidence="1" type="ORF">FXN61_27345</name>
</gene>
<reference evidence="1 2" key="1">
    <citation type="submission" date="2019-08" db="EMBL/GenBank/DDBJ databases">
        <title>Lentzea from Indian Himalayas.</title>
        <authorList>
            <person name="Mandal S."/>
            <person name="Mallick Gupta A."/>
            <person name="Maiti P.K."/>
            <person name="Sarkar J."/>
            <person name="Mandal S."/>
        </authorList>
    </citation>
    <scope>NUCLEOTIDE SEQUENCE [LARGE SCALE GENOMIC DNA]</scope>
    <source>
        <strain evidence="1 2">PSKA42</strain>
    </source>
</reference>
<dbReference type="Proteomes" id="UP001515943">
    <property type="component" value="Unassembled WGS sequence"/>
</dbReference>
<sequence>MFNVLRVPDAEKCQRCGRETVRYLQFYYGFMALRDYEIGERIEWGGASQEGVPGNHHVAVKGFNSGCPHCGYDDDTEFRIDIVDDVIVSAVPDDGTTDFLAQDHYYWVVLED</sequence>
<protein>
    <submittedName>
        <fullName evidence="1">Uncharacterized protein</fullName>
    </submittedName>
</protein>
<accession>A0ABX1FP67</accession>
<name>A0ABX1FP67_9PSEU</name>
<evidence type="ECO:0000313" key="1">
    <source>
        <dbReference type="EMBL" id="NKE60313.1"/>
    </source>
</evidence>
<organism evidence="1 2">
    <name type="scientific">Lentzea indica</name>
    <dbReference type="NCBI Taxonomy" id="2604800"/>
    <lineage>
        <taxon>Bacteria</taxon>
        <taxon>Bacillati</taxon>
        <taxon>Actinomycetota</taxon>
        <taxon>Actinomycetes</taxon>
        <taxon>Pseudonocardiales</taxon>
        <taxon>Pseudonocardiaceae</taxon>
        <taxon>Lentzea</taxon>
    </lineage>
</organism>
<evidence type="ECO:0000313" key="2">
    <source>
        <dbReference type="Proteomes" id="UP001515943"/>
    </source>
</evidence>
<dbReference type="RefSeq" id="WP_167976974.1">
    <property type="nucleotide sequence ID" value="NZ_VSRL01000117.1"/>
</dbReference>